<evidence type="ECO:0000313" key="2">
    <source>
        <dbReference type="Proteomes" id="UP000037800"/>
    </source>
</evidence>
<proteinExistence type="predicted"/>
<comment type="caution">
    <text evidence="1">The sequence shown here is derived from an EMBL/GenBank/DDBJ whole genome shotgun (WGS) entry which is preliminary data.</text>
</comment>
<dbReference type="Proteomes" id="UP000037800">
    <property type="component" value="Unassembled WGS sequence"/>
</dbReference>
<organism evidence="1 2">
    <name type="scientific">Helicobacter pullorum</name>
    <dbReference type="NCBI Taxonomy" id="35818"/>
    <lineage>
        <taxon>Bacteria</taxon>
        <taxon>Pseudomonadati</taxon>
        <taxon>Campylobacterota</taxon>
        <taxon>Epsilonproteobacteria</taxon>
        <taxon>Campylobacterales</taxon>
        <taxon>Helicobacteraceae</taxon>
        <taxon>Helicobacter</taxon>
    </lineage>
</organism>
<dbReference type="RefSeq" id="WP_207204126.1">
    <property type="nucleotide sequence ID" value="NZ_JNUR01000048.1"/>
</dbReference>
<dbReference type="AlphaFoldDB" id="A0AAW3J109"/>
<feature type="non-terminal residue" evidence="1">
    <location>
        <position position="1"/>
    </location>
</feature>
<protein>
    <recommendedName>
        <fullName evidence="3">Autotransporter domain-containing protein</fullName>
    </recommendedName>
</protein>
<reference evidence="1 2" key="1">
    <citation type="submission" date="2014-06" db="EMBL/GenBank/DDBJ databases">
        <title>Helicobacter pullorum isolates in fresh chicken meat - phenotypic and genotypic features.</title>
        <authorList>
            <person name="Borges V."/>
            <person name="Santos A."/>
            <person name="Correia C.B."/>
            <person name="Saraiva M."/>
            <person name="Menard A."/>
            <person name="Vieira L."/>
            <person name="Sampaio D.A."/>
            <person name="Gomes J.P."/>
            <person name="Oleastro M."/>
        </authorList>
    </citation>
    <scope>NUCLEOTIDE SEQUENCE [LARGE SCALE GENOMIC DNA]</scope>
    <source>
        <strain evidence="1 2">229336/12</strain>
    </source>
</reference>
<feature type="non-terminal residue" evidence="1">
    <location>
        <position position="417"/>
    </location>
</feature>
<dbReference type="EMBL" id="JNUR01000048">
    <property type="protein sequence ID" value="KPH49669.1"/>
    <property type="molecule type" value="Genomic_DNA"/>
</dbReference>
<evidence type="ECO:0008006" key="3">
    <source>
        <dbReference type="Google" id="ProtNLM"/>
    </source>
</evidence>
<gene>
    <name evidence="1" type="ORF">HPU229336_07130</name>
</gene>
<name>A0AAW3J109_9HELI</name>
<accession>A0AAW3J109</accession>
<evidence type="ECO:0000313" key="1">
    <source>
        <dbReference type="EMBL" id="KPH49669.1"/>
    </source>
</evidence>
<sequence length="417" mass="42752">AGANSVKTITNEGTIIGNLINTLTTDWTFGVLQGNFTNNGNLTEFNTGSITGILTNGNNGIINTLNTSKVGGSIANNGNLVNLIVDSNKTLTGNGSITNSLMVEKNNSGNGYTLTIGNNGAGNLNFKATNGTINNAGTINGNITNVDGSLIGNFTNSGSFEGNLTNNGNITNFINSGNFTGNITNIAGDTISNFNNQGNITGNINNSGTILDFNNAGNIDGTLTNASNANIGDFTNSGSIKEFNNQGLIAFFANNGIITTFSGNGTIYGVLNNKVINGNFENVANALKNTGTISGNVELVGERGTCSNDICKLSGLWNEGTITGTFTNAADKTINSVINGSNSEPNINAVLNNGIANDGIITNITNYNNGTINNGITNNANANIESITNQGTINGGITNSSQIGMINNTGLITGNLT</sequence>